<reference evidence="3" key="1">
    <citation type="submission" date="2015-07" db="EMBL/GenBank/DDBJ databases">
        <title>Near-Complete Genome Sequence of the Cellulolytic Bacterium Bacteroides (Pseudobacteroides) cellulosolvens ATCC 35603.</title>
        <authorList>
            <person name="Dassa B."/>
            <person name="Utturkar S.M."/>
            <person name="Klingeman D.M."/>
            <person name="Hurt R.A."/>
            <person name="Keller M."/>
            <person name="Xu J."/>
            <person name="Reddy Y.H.K."/>
            <person name="Borovok I."/>
            <person name="Grinberg I.R."/>
            <person name="Lamed R."/>
            <person name="Zhivin O."/>
            <person name="Bayer E.A."/>
            <person name="Brown S.D."/>
        </authorList>
    </citation>
    <scope>NUCLEOTIDE SEQUENCE [LARGE SCALE GENOMIC DNA]</scope>
    <source>
        <strain evidence="3">DSM 2933</strain>
    </source>
</reference>
<comment type="caution">
    <text evidence="2">The sequence shown here is derived from an EMBL/GenBank/DDBJ whole genome shotgun (WGS) entry which is preliminary data.</text>
</comment>
<dbReference type="Pfam" id="PF00535">
    <property type="entry name" value="Glycos_transf_2"/>
    <property type="match status" value="1"/>
</dbReference>
<evidence type="ECO:0000313" key="3">
    <source>
        <dbReference type="Proteomes" id="UP000036923"/>
    </source>
</evidence>
<dbReference type="EMBL" id="LGTC01000001">
    <property type="protein sequence ID" value="KNY29645.1"/>
    <property type="molecule type" value="Genomic_DNA"/>
</dbReference>
<evidence type="ECO:0000313" key="2">
    <source>
        <dbReference type="EMBL" id="KNY29645.1"/>
    </source>
</evidence>
<protein>
    <submittedName>
        <fullName evidence="2">Glycosyl transferase family 2</fullName>
    </submittedName>
</protein>
<organism evidence="2 3">
    <name type="scientific">Pseudobacteroides cellulosolvens ATCC 35603 = DSM 2933</name>
    <dbReference type="NCBI Taxonomy" id="398512"/>
    <lineage>
        <taxon>Bacteria</taxon>
        <taxon>Bacillati</taxon>
        <taxon>Bacillota</taxon>
        <taxon>Clostridia</taxon>
        <taxon>Eubacteriales</taxon>
        <taxon>Oscillospiraceae</taxon>
        <taxon>Pseudobacteroides</taxon>
    </lineage>
</organism>
<dbReference type="Gene3D" id="3.90.550.10">
    <property type="entry name" value="Spore Coat Polysaccharide Biosynthesis Protein SpsA, Chain A"/>
    <property type="match status" value="1"/>
</dbReference>
<dbReference type="PANTHER" id="PTHR43685:SF2">
    <property type="entry name" value="GLYCOSYLTRANSFERASE 2-LIKE DOMAIN-CONTAINING PROTEIN"/>
    <property type="match status" value="1"/>
</dbReference>
<accession>A0A0L6JVH6</accession>
<keyword evidence="2" id="KW-0808">Transferase</keyword>
<dbReference type="AlphaFoldDB" id="A0A0L6JVH6"/>
<feature type="domain" description="Glycosyltransferase 2-like" evidence="1">
    <location>
        <begin position="10"/>
        <end position="128"/>
    </location>
</feature>
<dbReference type="InterPro" id="IPR050834">
    <property type="entry name" value="Glycosyltransf_2"/>
</dbReference>
<dbReference type="eggNOG" id="COG1216">
    <property type="taxonomic scope" value="Bacteria"/>
</dbReference>
<keyword evidence="3" id="KW-1185">Reference proteome</keyword>
<gene>
    <name evidence="2" type="ORF">Bccel_4919</name>
</gene>
<sequence length="294" mass="34145">MKEYTKGLVSIIIPTYNQGAYIKEAVNSCLTQSYKDIEIIVVDDGSTDNTKEIMMPFIKEGVIKYIYQANSERSAARNNGIRAAQGEFLQFLDSDDLLDKEKIKMQVDFLNLHPEIFAVYGVSKQFKEHPGDFVLIKPKELIGDISHELIKWNFITINAVVSRRDDIYFDESLNTAEDWDYWLKLSLKGRKFAYMEQSVCYVRWHGSNTSHNKRLMLIGELKVLEKTEADYGSENMSGEKIKQLQDLITYGMFQRLYRLKNNNAMEKLYQVLKINKKLFVKGLIFAVINLKNRC</sequence>
<dbReference type="InterPro" id="IPR001173">
    <property type="entry name" value="Glyco_trans_2-like"/>
</dbReference>
<dbReference type="InterPro" id="IPR029044">
    <property type="entry name" value="Nucleotide-diphossugar_trans"/>
</dbReference>
<dbReference type="RefSeq" id="WP_050753780.1">
    <property type="nucleotide sequence ID" value="NZ_JQKC01000001.1"/>
</dbReference>
<dbReference type="STRING" id="398512.Bccel_4919"/>
<dbReference type="OrthoDB" id="9785185at2"/>
<name>A0A0L6JVH6_9FIRM</name>
<evidence type="ECO:0000259" key="1">
    <source>
        <dbReference type="Pfam" id="PF00535"/>
    </source>
</evidence>
<dbReference type="Proteomes" id="UP000036923">
    <property type="component" value="Unassembled WGS sequence"/>
</dbReference>
<proteinExistence type="predicted"/>
<dbReference type="PANTHER" id="PTHR43685">
    <property type="entry name" value="GLYCOSYLTRANSFERASE"/>
    <property type="match status" value="1"/>
</dbReference>
<dbReference type="GO" id="GO:0016740">
    <property type="term" value="F:transferase activity"/>
    <property type="evidence" value="ECO:0007669"/>
    <property type="project" value="UniProtKB-KW"/>
</dbReference>
<dbReference type="SUPFAM" id="SSF53448">
    <property type="entry name" value="Nucleotide-diphospho-sugar transferases"/>
    <property type="match status" value="1"/>
</dbReference>